<dbReference type="Pfam" id="PF13579">
    <property type="entry name" value="Glyco_trans_4_4"/>
    <property type="match status" value="1"/>
</dbReference>
<evidence type="ECO:0000259" key="2">
    <source>
        <dbReference type="Pfam" id="PF13579"/>
    </source>
</evidence>
<dbReference type="PANTHER" id="PTHR46401:SF2">
    <property type="entry name" value="GLYCOSYLTRANSFERASE WBBK-RELATED"/>
    <property type="match status" value="1"/>
</dbReference>
<gene>
    <name evidence="3" type="ORF">CLG85_001045</name>
</gene>
<dbReference type="EMBL" id="NTHN02000001">
    <property type="protein sequence ID" value="MCT4369001.1"/>
    <property type="molecule type" value="Genomic_DNA"/>
</dbReference>
<evidence type="ECO:0000313" key="4">
    <source>
        <dbReference type="Proteomes" id="UP000217448"/>
    </source>
</evidence>
<dbReference type="Gene3D" id="3.40.50.2000">
    <property type="entry name" value="Glycogen Phosphorylase B"/>
    <property type="match status" value="2"/>
</dbReference>
<organism evidence="3 4">
    <name type="scientific">Alloyangia mangrovi</name>
    <dbReference type="NCBI Taxonomy" id="1779329"/>
    <lineage>
        <taxon>Bacteria</taxon>
        <taxon>Pseudomonadati</taxon>
        <taxon>Pseudomonadota</taxon>
        <taxon>Alphaproteobacteria</taxon>
        <taxon>Rhodobacterales</taxon>
        <taxon>Roseobacteraceae</taxon>
        <taxon>Alloyangia</taxon>
    </lineage>
</organism>
<evidence type="ECO:0000313" key="3">
    <source>
        <dbReference type="EMBL" id="MCT4369001.1"/>
    </source>
</evidence>
<name>A0ABT2KF56_9RHOB</name>
<dbReference type="Pfam" id="PF13692">
    <property type="entry name" value="Glyco_trans_1_4"/>
    <property type="match status" value="1"/>
</dbReference>
<dbReference type="SUPFAM" id="SSF53756">
    <property type="entry name" value="UDP-Glycosyltransferase/glycogen phosphorylase"/>
    <property type="match status" value="1"/>
</dbReference>
<reference evidence="4" key="1">
    <citation type="submission" date="2023-07" db="EMBL/GenBank/DDBJ databases">
        <title>Yangia mangrovi SAOS 153D genome.</title>
        <authorList>
            <person name="Verma A."/>
            <person name="Pal Y."/>
            <person name="Sundharam S."/>
            <person name="Bisht B."/>
            <person name="Srinivasan K."/>
        </authorList>
    </citation>
    <scope>NUCLEOTIDE SEQUENCE [LARGE SCALE GENOMIC DNA]</scope>
    <source>
        <strain evidence="4">SAOS 153D</strain>
    </source>
</reference>
<dbReference type="RefSeq" id="WP_260348270.1">
    <property type="nucleotide sequence ID" value="NZ_NTHN02000001.1"/>
</dbReference>
<protein>
    <submittedName>
        <fullName evidence="3">Glycosyltransferase family 4 protein</fullName>
    </submittedName>
</protein>
<keyword evidence="1" id="KW-0808">Transferase</keyword>
<accession>A0ABT2KF56</accession>
<keyword evidence="4" id="KW-1185">Reference proteome</keyword>
<proteinExistence type="predicted"/>
<comment type="caution">
    <text evidence="3">The sequence shown here is derived from an EMBL/GenBank/DDBJ whole genome shotgun (WGS) entry which is preliminary data.</text>
</comment>
<dbReference type="CDD" id="cd03801">
    <property type="entry name" value="GT4_PimA-like"/>
    <property type="match status" value="1"/>
</dbReference>
<feature type="domain" description="Glycosyltransferase subfamily 4-like N-terminal" evidence="2">
    <location>
        <begin position="27"/>
        <end position="153"/>
    </location>
</feature>
<evidence type="ECO:0000256" key="1">
    <source>
        <dbReference type="ARBA" id="ARBA00022679"/>
    </source>
</evidence>
<sequence length="348" mass="36464">MRACAFAIPGDLCQKTGGFIYERRLLEELRAAGREVHHVALPAAAGAAMQGPAVRAQVARALEALPPCMPLILDGLVFGAMRPAALQRLSCPVVAMLHHPMGLEQGLAPQLARRLLAQETANLSQATRIVVTSPHTRETYIGLGADPERITVALPGYDGPRDRPRVEAGPGILSVGLLARRKGHDVLIRALAQIADLEWTARIVGKRQDPAVAAELSALITELDLDARVELAGEISDAALAEAYSSARVFALATRYEGYGMALAEALCHGLPIVSCAAGAVPGTVGAAALLAPPDDPGAFAAHLRTLLESPVVRADLAACSRALGQGLPRWRDTAAVMGRVLDAISLA</sequence>
<dbReference type="Proteomes" id="UP000217448">
    <property type="component" value="Unassembled WGS sequence"/>
</dbReference>
<dbReference type="InterPro" id="IPR028098">
    <property type="entry name" value="Glyco_trans_4-like_N"/>
</dbReference>
<dbReference type="PANTHER" id="PTHR46401">
    <property type="entry name" value="GLYCOSYLTRANSFERASE WBBK-RELATED"/>
    <property type="match status" value="1"/>
</dbReference>